<evidence type="ECO:0000313" key="2">
    <source>
        <dbReference type="EMBL" id="AYF76585.1"/>
    </source>
</evidence>
<feature type="transmembrane region" description="Helical" evidence="1">
    <location>
        <begin position="118"/>
        <end position="141"/>
    </location>
</feature>
<evidence type="ECO:0000256" key="1">
    <source>
        <dbReference type="SAM" id="Phobius"/>
    </source>
</evidence>
<sequence>MWGGLLVLGAIVTLAAAYTEIASTRMSYPARHWTPWQIHSDSAQHAKTYEQLVGVALVLSGVIALVAGLLVVARPATSTAVARFASAASGLIVGTTVTTLFAAESYMKSSNELIVRHLGYWLLIVAAMIASTATVFGVTGTGSPLGPMRSRSGAVAVGGLLLIASTMAVVGSIPDQWHDPTEPGLSGTYSMSAWHFNYPSTASGVLRSPLS</sequence>
<accession>A0A386ZJ38</accession>
<dbReference type="AlphaFoldDB" id="A0A386ZJ38"/>
<keyword evidence="3" id="KW-1185">Reference proteome</keyword>
<name>A0A386ZJ38_9NOCA</name>
<protein>
    <recommendedName>
        <fullName evidence="4">DUF998 domain-containing protein</fullName>
    </recommendedName>
</protein>
<gene>
    <name evidence="2" type="ORF">D7D52_25330</name>
</gene>
<dbReference type="Proteomes" id="UP000267164">
    <property type="component" value="Chromosome"/>
</dbReference>
<dbReference type="RefSeq" id="WP_120740244.1">
    <property type="nucleotide sequence ID" value="NZ_CP032568.1"/>
</dbReference>
<organism evidence="2 3">
    <name type="scientific">Nocardia yunnanensis</name>
    <dbReference type="NCBI Taxonomy" id="2382165"/>
    <lineage>
        <taxon>Bacteria</taxon>
        <taxon>Bacillati</taxon>
        <taxon>Actinomycetota</taxon>
        <taxon>Actinomycetes</taxon>
        <taxon>Mycobacteriales</taxon>
        <taxon>Nocardiaceae</taxon>
        <taxon>Nocardia</taxon>
    </lineage>
</organism>
<reference evidence="2 3" key="1">
    <citation type="submission" date="2018-09" db="EMBL/GenBank/DDBJ databases">
        <title>Nocardia yunnanensis sp. nov., an actinomycete isolated from a soil sample.</title>
        <authorList>
            <person name="Zhang J."/>
        </authorList>
    </citation>
    <scope>NUCLEOTIDE SEQUENCE [LARGE SCALE GENOMIC DNA]</scope>
    <source>
        <strain evidence="2 3">CFHS0054</strain>
    </source>
</reference>
<feature type="transmembrane region" description="Helical" evidence="1">
    <location>
        <begin position="84"/>
        <end position="103"/>
    </location>
</feature>
<feature type="transmembrane region" description="Helical" evidence="1">
    <location>
        <begin position="153"/>
        <end position="173"/>
    </location>
</feature>
<keyword evidence="1" id="KW-0472">Membrane</keyword>
<evidence type="ECO:0000313" key="3">
    <source>
        <dbReference type="Proteomes" id="UP000267164"/>
    </source>
</evidence>
<keyword evidence="1" id="KW-1133">Transmembrane helix</keyword>
<dbReference type="EMBL" id="CP032568">
    <property type="protein sequence ID" value="AYF76585.1"/>
    <property type="molecule type" value="Genomic_DNA"/>
</dbReference>
<proteinExistence type="predicted"/>
<feature type="transmembrane region" description="Helical" evidence="1">
    <location>
        <begin position="52"/>
        <end position="72"/>
    </location>
</feature>
<dbReference type="KEGG" id="nyu:D7D52_25330"/>
<keyword evidence="1" id="KW-0812">Transmembrane</keyword>
<evidence type="ECO:0008006" key="4">
    <source>
        <dbReference type="Google" id="ProtNLM"/>
    </source>
</evidence>